<dbReference type="SUPFAM" id="SSF49452">
    <property type="entry name" value="Starch-binding domain-like"/>
    <property type="match status" value="1"/>
</dbReference>
<dbReference type="RefSeq" id="WP_149070540.1">
    <property type="nucleotide sequence ID" value="NZ_VTHL01000007.1"/>
</dbReference>
<dbReference type="InterPro" id="IPR002044">
    <property type="entry name" value="CBM20"/>
</dbReference>
<proteinExistence type="predicted"/>
<dbReference type="PANTHER" id="PTHR48098">
    <property type="entry name" value="ENTEROCHELIN ESTERASE-RELATED"/>
    <property type="match status" value="1"/>
</dbReference>
<evidence type="ECO:0000259" key="2">
    <source>
        <dbReference type="PROSITE" id="PS51166"/>
    </source>
</evidence>
<dbReference type="GO" id="GO:2001070">
    <property type="term" value="F:starch binding"/>
    <property type="evidence" value="ECO:0007669"/>
    <property type="project" value="InterPro"/>
</dbReference>
<dbReference type="InterPro" id="IPR026444">
    <property type="entry name" value="Secre_tail"/>
</dbReference>
<dbReference type="AlphaFoldDB" id="A0A5D6V4D5"/>
<dbReference type="SUPFAM" id="SSF53474">
    <property type="entry name" value="alpha/beta-Hydrolases"/>
    <property type="match status" value="1"/>
</dbReference>
<keyword evidence="1" id="KW-0732">Signal</keyword>
<dbReference type="Gene3D" id="3.40.50.1820">
    <property type="entry name" value="alpha/beta hydrolase"/>
    <property type="match status" value="1"/>
</dbReference>
<reference evidence="3 4" key="1">
    <citation type="submission" date="2019-08" db="EMBL/GenBank/DDBJ databases">
        <authorList>
            <person name="Seo M.-J."/>
        </authorList>
    </citation>
    <scope>NUCLEOTIDE SEQUENCE [LARGE SCALE GENOMIC DNA]</scope>
    <source>
        <strain evidence="3 4">KIGAM108</strain>
    </source>
</reference>
<dbReference type="InterPro" id="IPR050583">
    <property type="entry name" value="Mycobacterial_A85_antigen"/>
</dbReference>
<evidence type="ECO:0000256" key="1">
    <source>
        <dbReference type="SAM" id="SignalP"/>
    </source>
</evidence>
<dbReference type="InterPro" id="IPR013783">
    <property type="entry name" value="Ig-like_fold"/>
</dbReference>
<name>A0A5D6V4D5_9BACT</name>
<organism evidence="3 4">
    <name type="scientific">Hymenobacter lutimineralis</name>
    <dbReference type="NCBI Taxonomy" id="2606448"/>
    <lineage>
        <taxon>Bacteria</taxon>
        <taxon>Pseudomonadati</taxon>
        <taxon>Bacteroidota</taxon>
        <taxon>Cytophagia</taxon>
        <taxon>Cytophagales</taxon>
        <taxon>Hymenobacteraceae</taxon>
        <taxon>Hymenobacter</taxon>
    </lineage>
</organism>
<dbReference type="PANTHER" id="PTHR48098:SF6">
    <property type="entry name" value="FERRI-BACILLIBACTIN ESTERASE BESA"/>
    <property type="match status" value="1"/>
</dbReference>
<sequence>MRLFLSTAAWLMVLTAQAQTTLKITSVPASTPATDAIYVAGTFNNWNPGDAVYQLAKNLDGTYELTLPATVTGALAFKFTRGSWDKTETNAQNGDISNRTYTVTGSPVTVALTVANWKDLGGGSSGCVSTALKPNVQVMSASFAIPQLGRSRRVWIYLPTDYATSARRYPVLYLHDGQNVFDKCTSFSGEWGVDEALRQLQQSGQDPIGTIVVAVDNGGSSRLDEYSPWRNQQYGGGEGEKYVDFLVQTLKPYIDGQYRTLTGREYTGIAGSSMGGLISVYAALKYQEVFSKVGVFSPAFWFAKEPLFDYVKTAGHHQPIRFYFVAGTKESETMVPYMAEMRDALQAQGFPAADMSYHAMEDGQHAEWFWQREFPSAFQWLFSSAVTSTRKSHVALAFSAYPSPARERLSLQLPAEVKEAKIEIIDTAGRSVLKAKVRGSTPLDVSSIARGYYILRVKAGNTSGRQAFFKE</sequence>
<dbReference type="InterPro" id="IPR013784">
    <property type="entry name" value="Carb-bd-like_fold"/>
</dbReference>
<dbReference type="PROSITE" id="PS51166">
    <property type="entry name" value="CBM20"/>
    <property type="match status" value="1"/>
</dbReference>
<dbReference type="InterPro" id="IPR000801">
    <property type="entry name" value="Esterase-like"/>
</dbReference>
<comment type="caution">
    <text evidence="3">The sequence shown here is derived from an EMBL/GenBank/DDBJ whole genome shotgun (WGS) entry which is preliminary data.</text>
</comment>
<gene>
    <name evidence="3" type="ORF">FY528_08335</name>
</gene>
<protein>
    <submittedName>
        <fullName evidence="3">T9SS type A sorting domain-containing protein</fullName>
    </submittedName>
</protein>
<feature type="domain" description="CBM20" evidence="2">
    <location>
        <begin position="12"/>
        <end position="119"/>
    </location>
</feature>
<feature type="signal peptide" evidence="1">
    <location>
        <begin position="1"/>
        <end position="18"/>
    </location>
</feature>
<dbReference type="NCBIfam" id="TIGR04183">
    <property type="entry name" value="Por_Secre_tail"/>
    <property type="match status" value="1"/>
</dbReference>
<dbReference type="Pfam" id="PF18962">
    <property type="entry name" value="Por_Secre_tail"/>
    <property type="match status" value="1"/>
</dbReference>
<feature type="chain" id="PRO_5023029510" evidence="1">
    <location>
        <begin position="19"/>
        <end position="471"/>
    </location>
</feature>
<keyword evidence="4" id="KW-1185">Reference proteome</keyword>
<dbReference type="InterPro" id="IPR029058">
    <property type="entry name" value="AB_hydrolase_fold"/>
</dbReference>
<evidence type="ECO:0000313" key="3">
    <source>
        <dbReference type="EMBL" id="TYZ10466.1"/>
    </source>
</evidence>
<dbReference type="EMBL" id="VTHL01000007">
    <property type="protein sequence ID" value="TYZ10466.1"/>
    <property type="molecule type" value="Genomic_DNA"/>
</dbReference>
<dbReference type="Gene3D" id="2.60.40.10">
    <property type="entry name" value="Immunoglobulins"/>
    <property type="match status" value="1"/>
</dbReference>
<evidence type="ECO:0000313" key="4">
    <source>
        <dbReference type="Proteomes" id="UP000322791"/>
    </source>
</evidence>
<dbReference type="Pfam" id="PF00756">
    <property type="entry name" value="Esterase"/>
    <property type="match status" value="1"/>
</dbReference>
<accession>A0A5D6V4D5</accession>
<dbReference type="Proteomes" id="UP000322791">
    <property type="component" value="Unassembled WGS sequence"/>
</dbReference>